<dbReference type="SUPFAM" id="SSF46934">
    <property type="entry name" value="UBA-like"/>
    <property type="match status" value="1"/>
</dbReference>
<dbReference type="Pfam" id="PF08059">
    <property type="entry name" value="SEP"/>
    <property type="match status" value="1"/>
</dbReference>
<dbReference type="PROSITE" id="PS50033">
    <property type="entry name" value="UBX"/>
    <property type="match status" value="1"/>
</dbReference>
<gene>
    <name evidence="5" type="ORF">HETSPECPRED_001837</name>
</gene>
<accession>A0A8H3J2Y3</accession>
<evidence type="ECO:0008006" key="7">
    <source>
        <dbReference type="Google" id="ProtNLM"/>
    </source>
</evidence>
<dbReference type="GO" id="GO:0043130">
    <property type="term" value="F:ubiquitin binding"/>
    <property type="evidence" value="ECO:0007669"/>
    <property type="project" value="TreeGrafter"/>
</dbReference>
<dbReference type="GO" id="GO:0000045">
    <property type="term" value="P:autophagosome assembly"/>
    <property type="evidence" value="ECO:0007669"/>
    <property type="project" value="TreeGrafter"/>
</dbReference>
<dbReference type="Gene3D" id="3.10.20.90">
    <property type="entry name" value="Phosphatidylinositol 3-kinase Catalytic Subunit, Chain A, domain 1"/>
    <property type="match status" value="1"/>
</dbReference>
<dbReference type="Gene3D" id="3.30.420.210">
    <property type="entry name" value="SEP domain"/>
    <property type="match status" value="1"/>
</dbReference>
<protein>
    <recommendedName>
        <fullName evidence="7">UBX domain-containing protein</fullName>
    </recommendedName>
</protein>
<dbReference type="SMART" id="SM00553">
    <property type="entry name" value="SEP"/>
    <property type="match status" value="1"/>
</dbReference>
<comment type="caution">
    <text evidence="5">The sequence shown here is derived from an EMBL/GenBank/DDBJ whole genome shotgun (WGS) entry which is preliminary data.</text>
</comment>
<dbReference type="GO" id="GO:0007030">
    <property type="term" value="P:Golgi organization"/>
    <property type="evidence" value="ECO:0007669"/>
    <property type="project" value="TreeGrafter"/>
</dbReference>
<dbReference type="EMBL" id="CAJPDS010000134">
    <property type="protein sequence ID" value="CAF9939629.1"/>
    <property type="molecule type" value="Genomic_DNA"/>
</dbReference>
<feature type="region of interest" description="Disordered" evidence="2">
    <location>
        <begin position="49"/>
        <end position="154"/>
    </location>
</feature>
<dbReference type="GO" id="GO:0061025">
    <property type="term" value="P:membrane fusion"/>
    <property type="evidence" value="ECO:0007669"/>
    <property type="project" value="TreeGrafter"/>
</dbReference>
<feature type="region of interest" description="Disordered" evidence="2">
    <location>
        <begin position="298"/>
        <end position="324"/>
    </location>
</feature>
<dbReference type="PANTHER" id="PTHR23333">
    <property type="entry name" value="UBX DOMAIN CONTAINING PROTEIN"/>
    <property type="match status" value="1"/>
</dbReference>
<dbReference type="AlphaFoldDB" id="A0A8H3J2Y3"/>
<evidence type="ECO:0000313" key="5">
    <source>
        <dbReference type="EMBL" id="CAF9939629.1"/>
    </source>
</evidence>
<evidence type="ECO:0000259" key="3">
    <source>
        <dbReference type="PROSITE" id="PS50033"/>
    </source>
</evidence>
<dbReference type="Pfam" id="PF14555">
    <property type="entry name" value="UBA_4"/>
    <property type="match status" value="1"/>
</dbReference>
<dbReference type="OrthoDB" id="25887at2759"/>
<dbReference type="Pfam" id="PF00789">
    <property type="entry name" value="UBX"/>
    <property type="match status" value="1"/>
</dbReference>
<reference evidence="5" key="1">
    <citation type="submission" date="2021-03" db="EMBL/GenBank/DDBJ databases">
        <authorList>
            <person name="Tagirdzhanova G."/>
        </authorList>
    </citation>
    <scope>NUCLEOTIDE SEQUENCE</scope>
</reference>
<dbReference type="Proteomes" id="UP000664521">
    <property type="component" value="Unassembled WGS sequence"/>
</dbReference>
<dbReference type="GO" id="GO:0005634">
    <property type="term" value="C:nucleus"/>
    <property type="evidence" value="ECO:0007669"/>
    <property type="project" value="TreeGrafter"/>
</dbReference>
<dbReference type="SUPFAM" id="SSF54236">
    <property type="entry name" value="Ubiquitin-like"/>
    <property type="match status" value="1"/>
</dbReference>
<dbReference type="CDD" id="cd01770">
    <property type="entry name" value="UBX_UBXN2"/>
    <property type="match status" value="1"/>
</dbReference>
<evidence type="ECO:0000259" key="4">
    <source>
        <dbReference type="PROSITE" id="PS51399"/>
    </source>
</evidence>
<evidence type="ECO:0000256" key="1">
    <source>
        <dbReference type="ARBA" id="ARBA00022786"/>
    </source>
</evidence>
<dbReference type="FunFam" id="3.10.20.90:FF:000179">
    <property type="entry name" value="Plant UBX domain-containing protein 4"/>
    <property type="match status" value="1"/>
</dbReference>
<feature type="compositionally biased region" description="Acidic residues" evidence="2">
    <location>
        <begin position="129"/>
        <end position="139"/>
    </location>
</feature>
<evidence type="ECO:0000256" key="2">
    <source>
        <dbReference type="SAM" id="MobiDB-lite"/>
    </source>
</evidence>
<evidence type="ECO:0000313" key="6">
    <source>
        <dbReference type="Proteomes" id="UP000664521"/>
    </source>
</evidence>
<feature type="compositionally biased region" description="Polar residues" evidence="2">
    <location>
        <begin position="88"/>
        <end position="102"/>
    </location>
</feature>
<dbReference type="PROSITE" id="PS51399">
    <property type="entry name" value="SEP"/>
    <property type="match status" value="1"/>
</dbReference>
<dbReference type="SUPFAM" id="SSF102848">
    <property type="entry name" value="NSFL1 (p97 ATPase) cofactor p47, SEP domain"/>
    <property type="match status" value="1"/>
</dbReference>
<dbReference type="PANTHER" id="PTHR23333:SF20">
    <property type="entry name" value="NSFL1 COFACTOR P47"/>
    <property type="match status" value="1"/>
</dbReference>
<dbReference type="InterPro" id="IPR012989">
    <property type="entry name" value="SEP_domain"/>
</dbReference>
<organism evidence="5 6">
    <name type="scientific">Heterodermia speciosa</name>
    <dbReference type="NCBI Taxonomy" id="116794"/>
    <lineage>
        <taxon>Eukaryota</taxon>
        <taxon>Fungi</taxon>
        <taxon>Dikarya</taxon>
        <taxon>Ascomycota</taxon>
        <taxon>Pezizomycotina</taxon>
        <taxon>Lecanoromycetes</taxon>
        <taxon>OSLEUM clade</taxon>
        <taxon>Lecanoromycetidae</taxon>
        <taxon>Caliciales</taxon>
        <taxon>Physciaceae</taxon>
        <taxon>Heterodermia</taxon>
    </lineage>
</organism>
<dbReference type="InterPro" id="IPR029071">
    <property type="entry name" value="Ubiquitin-like_domsf"/>
</dbReference>
<dbReference type="GO" id="GO:0005829">
    <property type="term" value="C:cytosol"/>
    <property type="evidence" value="ECO:0007669"/>
    <property type="project" value="TreeGrafter"/>
</dbReference>
<keyword evidence="6" id="KW-1185">Reference proteome</keyword>
<feature type="region of interest" description="Disordered" evidence="2">
    <location>
        <begin position="189"/>
        <end position="227"/>
    </location>
</feature>
<dbReference type="GO" id="GO:0031468">
    <property type="term" value="P:nuclear membrane reassembly"/>
    <property type="evidence" value="ECO:0007669"/>
    <property type="project" value="TreeGrafter"/>
</dbReference>
<dbReference type="InterPro" id="IPR001012">
    <property type="entry name" value="UBX_dom"/>
</dbReference>
<feature type="domain" description="SEP" evidence="4">
    <location>
        <begin position="235"/>
        <end position="299"/>
    </location>
</feature>
<dbReference type="Gene3D" id="1.10.8.10">
    <property type="entry name" value="DNA helicase RuvA subunit, C-terminal domain"/>
    <property type="match status" value="1"/>
</dbReference>
<dbReference type="SMART" id="SM00166">
    <property type="entry name" value="UBX"/>
    <property type="match status" value="1"/>
</dbReference>
<name>A0A8H3J2Y3_9LECA</name>
<feature type="domain" description="UBX" evidence="3">
    <location>
        <begin position="353"/>
        <end position="430"/>
    </location>
</feature>
<dbReference type="InterPro" id="IPR009060">
    <property type="entry name" value="UBA-like_sf"/>
</dbReference>
<sequence>MSPADTPDHDALIKELSNLTGIPPQEAHQYLEANQWDLSGAASEYYTSLEDLTNQEDAADADVHSQNSRVVPSDLRTLDGDPVPRPIPTTSNMPPAPSSANQPPKKKFATLGDLSGSGPSSHAGHGHEEDGDDSDDENQDLFAGGEKSGLAVQNPDDLKRKIIERAQRLGSLRYPPYSVLHADHRAVSDAARPGGDEPRAPSSRFTGTARTLGGEDAPSRVIEDPTASAPRRPALVERRLHFWQDGFSVDDGPLYRTDDPANAEILAMIRQGRAPLHIMNVEHTQEVDVKLEQHEEKYVQPRKKYKPFSGGGQRLGSPTPGGSFNSTATAPMAMAGTTFTQTEPAAPVVDINGSQPTLSLQIRLGDGTRLVSRFNITHTVGDVYGFINSSSPSSRGRPWVLMTTFPSKELQDKAQTLGDLSELKRGGVVVQKWQ</sequence>
<dbReference type="InterPro" id="IPR036241">
    <property type="entry name" value="NSFL1C_SEP_dom_sf"/>
</dbReference>
<dbReference type="GO" id="GO:0043161">
    <property type="term" value="P:proteasome-mediated ubiquitin-dependent protein catabolic process"/>
    <property type="evidence" value="ECO:0007669"/>
    <property type="project" value="TreeGrafter"/>
</dbReference>
<dbReference type="FunFam" id="3.30.420.210:FF:000002">
    <property type="entry name" value="UBX domain-containing protein 1"/>
    <property type="match status" value="1"/>
</dbReference>
<keyword evidence="1" id="KW-0833">Ubl conjugation pathway</keyword>
<proteinExistence type="predicted"/>